<dbReference type="PANTHER" id="PTHR21310:SF13">
    <property type="entry name" value="AMINOGLYCOSIDE PHOSPHOTRANSFERASE DOMAIN-CONTAINING PROTEIN"/>
    <property type="match status" value="1"/>
</dbReference>
<proteinExistence type="predicted"/>
<evidence type="ECO:0000313" key="2">
    <source>
        <dbReference type="EMBL" id="KAB2572610.1"/>
    </source>
</evidence>
<feature type="compositionally biased region" description="Acidic residues" evidence="1">
    <location>
        <begin position="54"/>
        <end position="72"/>
    </location>
</feature>
<gene>
    <name evidence="2" type="ORF">DBV05_g8692</name>
</gene>
<dbReference type="OrthoDB" id="2906425at2759"/>
<dbReference type="SUPFAM" id="SSF56112">
    <property type="entry name" value="Protein kinase-like (PK-like)"/>
    <property type="match status" value="1"/>
</dbReference>
<dbReference type="InterPro" id="IPR051678">
    <property type="entry name" value="AGP_Transferase"/>
</dbReference>
<feature type="region of interest" description="Disordered" evidence="1">
    <location>
        <begin position="352"/>
        <end position="371"/>
    </location>
</feature>
<organism evidence="2 3">
    <name type="scientific">Lasiodiplodia theobromae</name>
    <dbReference type="NCBI Taxonomy" id="45133"/>
    <lineage>
        <taxon>Eukaryota</taxon>
        <taxon>Fungi</taxon>
        <taxon>Dikarya</taxon>
        <taxon>Ascomycota</taxon>
        <taxon>Pezizomycotina</taxon>
        <taxon>Dothideomycetes</taxon>
        <taxon>Dothideomycetes incertae sedis</taxon>
        <taxon>Botryosphaeriales</taxon>
        <taxon>Botryosphaeriaceae</taxon>
        <taxon>Lasiodiplodia</taxon>
    </lineage>
</organism>
<reference evidence="2 3" key="1">
    <citation type="journal article" date="2019" name="Sci. Rep.">
        <title>A multi-omics analysis of the grapevine pathogen Lasiodiplodia theobromae reveals that temperature affects the expression of virulence- and pathogenicity-related genes.</title>
        <authorList>
            <person name="Felix C."/>
            <person name="Meneses R."/>
            <person name="Goncalves M.F.M."/>
            <person name="Tilleman L."/>
            <person name="Duarte A.S."/>
            <person name="Jorrin-Novo J.V."/>
            <person name="Van de Peer Y."/>
            <person name="Deforce D."/>
            <person name="Van Nieuwerburgh F."/>
            <person name="Esteves A.C."/>
            <person name="Alves A."/>
        </authorList>
    </citation>
    <scope>NUCLEOTIDE SEQUENCE [LARGE SCALE GENOMIC DNA]</scope>
    <source>
        <strain evidence="2 3">LA-SOL3</strain>
    </source>
</reference>
<dbReference type="AlphaFoldDB" id="A0A5N5D5N3"/>
<feature type="region of interest" description="Disordered" evidence="1">
    <location>
        <begin position="1"/>
        <end position="87"/>
    </location>
</feature>
<evidence type="ECO:0000313" key="3">
    <source>
        <dbReference type="Proteomes" id="UP000325902"/>
    </source>
</evidence>
<comment type="caution">
    <text evidence="2">The sequence shown here is derived from an EMBL/GenBank/DDBJ whole genome shotgun (WGS) entry which is preliminary data.</text>
</comment>
<name>A0A5N5D5N3_9PEZI</name>
<dbReference type="Gene3D" id="3.30.200.20">
    <property type="entry name" value="Phosphorylase Kinase, domain 1"/>
    <property type="match status" value="1"/>
</dbReference>
<dbReference type="EMBL" id="VCHE01000074">
    <property type="protein sequence ID" value="KAB2572610.1"/>
    <property type="molecule type" value="Genomic_DNA"/>
</dbReference>
<dbReference type="Proteomes" id="UP000325902">
    <property type="component" value="Unassembled WGS sequence"/>
</dbReference>
<feature type="compositionally biased region" description="Basic and acidic residues" evidence="1">
    <location>
        <begin position="32"/>
        <end position="53"/>
    </location>
</feature>
<dbReference type="InterPro" id="IPR011009">
    <property type="entry name" value="Kinase-like_dom_sf"/>
</dbReference>
<sequence length="568" mass="63445">MASSQPLSENDGPDSNAAFHVHDVVEDASNSGKKDADENDSKENGTDEKGTDEHDTDESGSDESDSDDDDDSSTSSDEVKQRIPTAEDFDNLPFRVTTCGPPELHAGLHTDIMTCDFDPIASSWDPVWIIEPDVDIITNMIRPYARLCGLPNEDISVEFLARGAWNSVYTVSSADKSSQCVFRCALPAYPWFRTQLEVSTMEYVRTHTTIPVPKVFAFNSSMKNPLGLEWMLMEKIDGITYAEAKKANAIPFSADLELHRTVADWVHQLSQLTFDKLGCLYRRWDRHPTTHPDAFVLGPVNDWGFLADMRLDLDVDRGPFTSKAHYTNAYIGLRIAEAGHPTIKERAEYFAAQRQRAAAPPPPPPPTTNAAFERSANYTLTPAALQKIPKYGVALQSLLAAADDGRASARFDGEEETNNNATYLYHADISTKNVMVDAATGKAVALLDWEGVCALPHGWTARYPALVDEYDDYPDPADMDAAAAEGNMDEQSRKEAEEAWRGVLLRRAYEGRLRELGSPVLLREREDEDDLDAITRRARTIENYYAEWEFVDEMREKQLEKLLGVTEE</sequence>
<dbReference type="PANTHER" id="PTHR21310">
    <property type="entry name" value="AMINOGLYCOSIDE PHOSPHOTRANSFERASE-RELATED-RELATED"/>
    <property type="match status" value="1"/>
</dbReference>
<keyword evidence="3" id="KW-1185">Reference proteome</keyword>
<accession>A0A5N5D5N3</accession>
<protein>
    <submittedName>
        <fullName evidence="2">Uncharacterized protein</fullName>
    </submittedName>
</protein>
<evidence type="ECO:0000256" key="1">
    <source>
        <dbReference type="SAM" id="MobiDB-lite"/>
    </source>
</evidence>